<gene>
    <name evidence="2" type="ORF">ACFSJH_06370</name>
</gene>
<dbReference type="RefSeq" id="WP_377770435.1">
    <property type="nucleotide sequence ID" value="NZ_JBHUHO010000016.1"/>
</dbReference>
<comment type="similarity">
    <text evidence="1">Belongs to the protein-tyrosine phosphatase family.</text>
</comment>
<evidence type="ECO:0000313" key="3">
    <source>
        <dbReference type="Proteomes" id="UP001597362"/>
    </source>
</evidence>
<protein>
    <submittedName>
        <fullName evidence="2">Tyrosine-protein phosphatase</fullName>
    </submittedName>
</protein>
<reference evidence="3" key="1">
    <citation type="journal article" date="2019" name="Int. J. Syst. Evol. Microbiol.">
        <title>The Global Catalogue of Microorganisms (GCM) 10K type strain sequencing project: providing services to taxonomists for standard genome sequencing and annotation.</title>
        <authorList>
            <consortium name="The Broad Institute Genomics Platform"/>
            <consortium name="The Broad Institute Genome Sequencing Center for Infectious Disease"/>
            <person name="Wu L."/>
            <person name="Ma J."/>
        </authorList>
    </citation>
    <scope>NUCLEOTIDE SEQUENCE [LARGE SCALE GENOMIC DNA]</scope>
    <source>
        <strain evidence="3">GH52</strain>
    </source>
</reference>
<comment type="caution">
    <text evidence="2">The sequence shown here is derived from an EMBL/GenBank/DDBJ whole genome shotgun (WGS) entry which is preliminary data.</text>
</comment>
<dbReference type="Proteomes" id="UP001597362">
    <property type="component" value="Unassembled WGS sequence"/>
</dbReference>
<dbReference type="SUPFAM" id="SSF52799">
    <property type="entry name" value="(Phosphotyrosine protein) phosphatases II"/>
    <property type="match status" value="1"/>
</dbReference>
<dbReference type="InterPro" id="IPR026893">
    <property type="entry name" value="Tyr/Ser_Pase_IphP-type"/>
</dbReference>
<dbReference type="Pfam" id="PF13350">
    <property type="entry name" value="Y_phosphatase3"/>
    <property type="match status" value="1"/>
</dbReference>
<dbReference type="InterPro" id="IPR029021">
    <property type="entry name" value="Prot-tyrosine_phosphatase-like"/>
</dbReference>
<organism evidence="2 3">
    <name type="scientific">Paenibacillus yanchengensis</name>
    <dbReference type="NCBI Taxonomy" id="2035833"/>
    <lineage>
        <taxon>Bacteria</taxon>
        <taxon>Bacillati</taxon>
        <taxon>Bacillota</taxon>
        <taxon>Bacilli</taxon>
        <taxon>Bacillales</taxon>
        <taxon>Paenibacillaceae</taxon>
        <taxon>Paenibacillus</taxon>
    </lineage>
</organism>
<dbReference type="EMBL" id="JBHUHO010000016">
    <property type="protein sequence ID" value="MFD2115357.1"/>
    <property type="molecule type" value="Genomic_DNA"/>
</dbReference>
<accession>A0ABW4YI30</accession>
<keyword evidence="3" id="KW-1185">Reference proteome</keyword>
<proteinExistence type="inferred from homology"/>
<dbReference type="Gene3D" id="3.90.190.10">
    <property type="entry name" value="Protein tyrosine phosphatase superfamily"/>
    <property type="match status" value="1"/>
</dbReference>
<sequence length="251" mass="28651">MTVNILPFEGVYNFRDMGGYKTKDCRTVKYGRLYRSAELTGMTIADRRLFKTLGIKTIFDYRSDDEAASKPDPCFSGVTNIRIPAMTGVSMDLGELILSGEFENITPEIFAEMYVEMAFNNPSFKKLMELFADGNNAGLLHHCTAGRDRTGIGSAFIYLALGVCRETIIEDYLISNITLEPMFEQWREQLEGILPEEKIENLLDVLRLRPMYLNAIFNVIDEVYCSTAAFLEEEFGLTQAKLEQIRQFYLE</sequence>
<dbReference type="PANTHER" id="PTHR31126">
    <property type="entry name" value="TYROSINE-PROTEIN PHOSPHATASE"/>
    <property type="match status" value="1"/>
</dbReference>
<evidence type="ECO:0000256" key="1">
    <source>
        <dbReference type="ARBA" id="ARBA00009580"/>
    </source>
</evidence>
<dbReference type="PANTHER" id="PTHR31126:SF1">
    <property type="entry name" value="TYROSINE SPECIFIC PROTEIN PHOSPHATASES DOMAIN-CONTAINING PROTEIN"/>
    <property type="match status" value="1"/>
</dbReference>
<name>A0ABW4YI30_9BACL</name>
<evidence type="ECO:0000313" key="2">
    <source>
        <dbReference type="EMBL" id="MFD2115357.1"/>
    </source>
</evidence>